<dbReference type="InterPro" id="IPR036282">
    <property type="entry name" value="Glutathione-S-Trfase_C_sf"/>
</dbReference>
<dbReference type="SFLD" id="SFLDG01151">
    <property type="entry name" value="Main.2:_Nu-like"/>
    <property type="match status" value="1"/>
</dbReference>
<dbReference type="InterPro" id="IPR040079">
    <property type="entry name" value="Glutathione_S-Trfase"/>
</dbReference>
<dbReference type="STRING" id="98765.A0A2R6NMS8"/>
<evidence type="ECO:0000256" key="2">
    <source>
        <dbReference type="RuleBase" id="RU003494"/>
    </source>
</evidence>
<dbReference type="OrthoDB" id="422574at2759"/>
<accession>A0A2R6NMS8</accession>
<evidence type="ECO:0000259" key="3">
    <source>
        <dbReference type="PROSITE" id="PS50404"/>
    </source>
</evidence>
<dbReference type="PROSITE" id="PS50404">
    <property type="entry name" value="GST_NTER"/>
    <property type="match status" value="1"/>
</dbReference>
<evidence type="ECO:0000313" key="4">
    <source>
        <dbReference type="EMBL" id="PSR73689.1"/>
    </source>
</evidence>
<dbReference type="Pfam" id="PF02798">
    <property type="entry name" value="GST_N"/>
    <property type="match status" value="1"/>
</dbReference>
<dbReference type="Pfam" id="PF00043">
    <property type="entry name" value="GST_C"/>
    <property type="match status" value="1"/>
</dbReference>
<dbReference type="SUPFAM" id="SSF52833">
    <property type="entry name" value="Thioredoxin-like"/>
    <property type="match status" value="1"/>
</dbReference>
<dbReference type="InterPro" id="IPR004045">
    <property type="entry name" value="Glutathione_S-Trfase_N"/>
</dbReference>
<dbReference type="Proteomes" id="UP000186601">
    <property type="component" value="Unassembled WGS sequence"/>
</dbReference>
<comment type="similarity">
    <text evidence="1 2">Belongs to the GST superfamily.</text>
</comment>
<keyword evidence="5" id="KW-1185">Reference proteome</keyword>
<proteinExistence type="inferred from homology"/>
<gene>
    <name evidence="4" type="ORF">PHLCEN_2v10608</name>
</gene>
<dbReference type="SUPFAM" id="SSF47616">
    <property type="entry name" value="GST C-terminal domain-like"/>
    <property type="match status" value="1"/>
</dbReference>
<dbReference type="Gene3D" id="1.20.1050.10">
    <property type="match status" value="1"/>
</dbReference>
<protein>
    <recommendedName>
        <fullName evidence="3">GST N-terminal domain-containing protein</fullName>
    </recommendedName>
</protein>
<dbReference type="CDD" id="cd03048">
    <property type="entry name" value="GST_N_Ure2p_like"/>
    <property type="match status" value="1"/>
</dbReference>
<name>A0A2R6NMS8_9APHY</name>
<dbReference type="InterPro" id="IPR036249">
    <property type="entry name" value="Thioredoxin-like_sf"/>
</dbReference>
<organism evidence="4 5">
    <name type="scientific">Hermanssonia centrifuga</name>
    <dbReference type="NCBI Taxonomy" id="98765"/>
    <lineage>
        <taxon>Eukaryota</taxon>
        <taxon>Fungi</taxon>
        <taxon>Dikarya</taxon>
        <taxon>Basidiomycota</taxon>
        <taxon>Agaricomycotina</taxon>
        <taxon>Agaricomycetes</taxon>
        <taxon>Polyporales</taxon>
        <taxon>Meruliaceae</taxon>
        <taxon>Hermanssonia</taxon>
    </lineage>
</organism>
<evidence type="ECO:0000313" key="5">
    <source>
        <dbReference type="Proteomes" id="UP000186601"/>
    </source>
</evidence>
<dbReference type="PANTHER" id="PTHR44051">
    <property type="entry name" value="GLUTATHIONE S-TRANSFERASE-RELATED"/>
    <property type="match status" value="1"/>
</dbReference>
<dbReference type="PANTHER" id="PTHR44051:SF8">
    <property type="entry name" value="GLUTATHIONE S-TRANSFERASE GSTA"/>
    <property type="match status" value="1"/>
</dbReference>
<feature type="domain" description="GST N-terminal" evidence="3">
    <location>
        <begin position="5"/>
        <end position="96"/>
    </location>
</feature>
<dbReference type="Gene3D" id="3.40.30.10">
    <property type="entry name" value="Glutaredoxin"/>
    <property type="match status" value="1"/>
</dbReference>
<dbReference type="SFLD" id="SFLDS00019">
    <property type="entry name" value="Glutathione_Transferase_(cytos"/>
    <property type="match status" value="1"/>
</dbReference>
<comment type="caution">
    <text evidence="4">The sequence shown here is derived from an EMBL/GenBank/DDBJ whole genome shotgun (WGS) entry which is preliminary data.</text>
</comment>
<dbReference type="SFLD" id="SFLDG00358">
    <property type="entry name" value="Main_(cytGST)"/>
    <property type="match status" value="1"/>
</dbReference>
<reference evidence="4 5" key="1">
    <citation type="submission" date="2018-02" db="EMBL/GenBank/DDBJ databases">
        <title>Genome sequence of the basidiomycete white-rot fungus Phlebia centrifuga.</title>
        <authorList>
            <person name="Granchi Z."/>
            <person name="Peng M."/>
            <person name="de Vries R.P."/>
            <person name="Hilden K."/>
            <person name="Makela M.R."/>
            <person name="Grigoriev I."/>
            <person name="Riley R."/>
        </authorList>
    </citation>
    <scope>NUCLEOTIDE SEQUENCE [LARGE SCALE GENOMIC DNA]</scope>
    <source>
        <strain evidence="4 5">FBCC195</strain>
    </source>
</reference>
<sequence length="272" mass="30974">MSSGTKPLLLYTAATPNGRKVTVFLEELKVTYGTGVVDYDVENINISQNTQKEPWFIKLNPNGRIPVLVDRARDNFVVFETAAILVYLQQFYDKDNKFGFDKDSEPNDYSETLQWIFFAHGGVGPMQGQANHFNKFAPEKIPYAQKRYTDETKRLYRVLDIRLEERDWLAGPGKGKYSIADINVLPWVRIHGFSGIETLDEFPHVKVCFVFICCEGQSLNGLGCILGLGRSCWGKTWVPSWYSSLTLNTKVRGKYVSTVLYHGGYCSLREIL</sequence>
<evidence type="ECO:0000256" key="1">
    <source>
        <dbReference type="ARBA" id="ARBA00007409"/>
    </source>
</evidence>
<dbReference type="EMBL" id="MLYV02001069">
    <property type="protein sequence ID" value="PSR73689.1"/>
    <property type="molecule type" value="Genomic_DNA"/>
</dbReference>
<dbReference type="AlphaFoldDB" id="A0A2R6NMS8"/>
<dbReference type="InterPro" id="IPR004046">
    <property type="entry name" value="GST_C"/>
</dbReference>